<dbReference type="EMBL" id="NOIH01000002">
    <property type="protein sequence ID" value="OYD55710.1"/>
    <property type="molecule type" value="Genomic_DNA"/>
</dbReference>
<evidence type="ECO:0000256" key="3">
    <source>
        <dbReference type="ARBA" id="ARBA00022475"/>
    </source>
</evidence>
<dbReference type="GO" id="GO:0016020">
    <property type="term" value="C:membrane"/>
    <property type="evidence" value="ECO:0007669"/>
    <property type="project" value="InterPro"/>
</dbReference>
<dbReference type="GO" id="GO:0140359">
    <property type="term" value="F:ABC-type transporter activity"/>
    <property type="evidence" value="ECO:0007669"/>
    <property type="project" value="InterPro"/>
</dbReference>
<evidence type="ECO:0000259" key="7">
    <source>
        <dbReference type="PROSITE" id="PS50893"/>
    </source>
</evidence>
<dbReference type="Pfam" id="PF00005">
    <property type="entry name" value="ABC_tran"/>
    <property type="match status" value="1"/>
</dbReference>
<dbReference type="InterPro" id="IPR003593">
    <property type="entry name" value="AAA+_ATPase"/>
</dbReference>
<sequence length="598" mass="66701">MSDIAIRATRVSKMYKMFKSRRDQVIDLLGLPFFKGRHDEFWALRDLDLVVPRGGKIGIIGHNGAGKSTLLKIIAGQVTPSSGQVEVNGRVQALMELGTGFHPEFTGRENVFSALSYQGIVGTAARRRFDEIVEFSELEEFIDNPVKTYSAGMYARLAFSVATAIEPEILIIDEVLGAGDAYFAGKCVDRMNEITRKEGATILFVSHDASSVLRLCDRSIWMKKGRCIMDGPAHEVVKEYVDAMRFETELRHRSREMHLGKGTARGIMASSDAFKKFLFRFKVNGEHPQRSHLIRRITLQKGESALSSLDVGDAMDNAIQEPNYIISEKDATDWSQPIQDNGGLARLYCDCRGTEQHAPFVLSVPAYLRSELPELLLVVEGDVDAREEVFVEIWDDAGHYTRVGTLNDQGNGRYAIPLSDRAIDEPNTPSACKSSAVSKTQSQTEDEFSPDRVLAITQVELTDSTGTSKRVFPMGTELDVTIHYEAFREVKDPVFAVTFHRLDGVQMDHKNSKLLNFNIGNVMGTGVAKFSFSPLRLGPGDYLVTVAVLKYLDIDSWIDQPPSYDRHDRRYSFSVFSTLPGAKNLGAVFQDCSFIFTN</sequence>
<feature type="compositionally biased region" description="Polar residues" evidence="6">
    <location>
        <begin position="427"/>
        <end position="443"/>
    </location>
</feature>
<dbReference type="InterPro" id="IPR050683">
    <property type="entry name" value="Bact_Polysacc_Export_ATP-bd"/>
</dbReference>
<evidence type="ECO:0000256" key="2">
    <source>
        <dbReference type="ARBA" id="ARBA00022448"/>
    </source>
</evidence>
<keyword evidence="3" id="KW-1003">Cell membrane</keyword>
<dbReference type="Gene3D" id="2.70.50.60">
    <property type="entry name" value="abc- transporter (atp binding component) like domain"/>
    <property type="match status" value="1"/>
</dbReference>
<dbReference type="InterPro" id="IPR027417">
    <property type="entry name" value="P-loop_NTPase"/>
</dbReference>
<dbReference type="SMART" id="SM00382">
    <property type="entry name" value="AAA"/>
    <property type="match status" value="1"/>
</dbReference>
<dbReference type="PROSITE" id="PS50893">
    <property type="entry name" value="ABC_TRANSPORTER_2"/>
    <property type="match status" value="1"/>
</dbReference>
<dbReference type="Proteomes" id="UP000215181">
    <property type="component" value="Unassembled WGS sequence"/>
</dbReference>
<dbReference type="CDD" id="cd10147">
    <property type="entry name" value="Wzt_C-like"/>
    <property type="match status" value="1"/>
</dbReference>
<keyword evidence="4" id="KW-0547">Nucleotide-binding</keyword>
<dbReference type="PANTHER" id="PTHR46743">
    <property type="entry name" value="TEICHOIC ACIDS EXPORT ATP-BINDING PROTEIN TAGH"/>
    <property type="match status" value="1"/>
</dbReference>
<dbReference type="InterPro" id="IPR003439">
    <property type="entry name" value="ABC_transporter-like_ATP-bd"/>
</dbReference>
<dbReference type="CDD" id="cd03220">
    <property type="entry name" value="ABC_KpsT_Wzt"/>
    <property type="match status" value="1"/>
</dbReference>
<dbReference type="PANTHER" id="PTHR46743:SF2">
    <property type="entry name" value="TEICHOIC ACIDS EXPORT ATP-BINDING PROTEIN TAGH"/>
    <property type="match status" value="1"/>
</dbReference>
<gene>
    <name evidence="8" type="ORF">CGK74_00740</name>
</gene>
<evidence type="ECO:0000256" key="6">
    <source>
        <dbReference type="SAM" id="MobiDB-lite"/>
    </source>
</evidence>
<dbReference type="Pfam" id="PF14524">
    <property type="entry name" value="Wzt_C"/>
    <property type="match status" value="1"/>
</dbReference>
<accession>A0A235F377</accession>
<dbReference type="AlphaFoldDB" id="A0A235F377"/>
<protein>
    <recommendedName>
        <fullName evidence="7">ABC transporter domain-containing protein</fullName>
    </recommendedName>
</protein>
<name>A0A235F377_9RHOO</name>
<keyword evidence="9" id="KW-1185">Reference proteome</keyword>
<reference evidence="8 9" key="1">
    <citation type="submission" date="2017-07" db="EMBL/GenBank/DDBJ databases">
        <title>Thauera sp. KNDSS-Mac4 genome sequence and assembly.</title>
        <authorList>
            <person name="Mayilraj S."/>
        </authorList>
    </citation>
    <scope>NUCLEOTIDE SEQUENCE [LARGE SCALE GENOMIC DNA]</scope>
    <source>
        <strain evidence="8 9">KNDSS-Mac4</strain>
    </source>
</reference>
<organism evidence="8 9">
    <name type="scientific">Thauera propionica</name>
    <dbReference type="NCBI Taxonomy" id="2019431"/>
    <lineage>
        <taxon>Bacteria</taxon>
        <taxon>Pseudomonadati</taxon>
        <taxon>Pseudomonadota</taxon>
        <taxon>Betaproteobacteria</taxon>
        <taxon>Rhodocyclales</taxon>
        <taxon>Zoogloeaceae</taxon>
        <taxon>Thauera</taxon>
    </lineage>
</organism>
<keyword evidence="5" id="KW-0067">ATP-binding</keyword>
<dbReference type="GO" id="GO:0016887">
    <property type="term" value="F:ATP hydrolysis activity"/>
    <property type="evidence" value="ECO:0007669"/>
    <property type="project" value="InterPro"/>
</dbReference>
<dbReference type="GO" id="GO:0005524">
    <property type="term" value="F:ATP binding"/>
    <property type="evidence" value="ECO:0007669"/>
    <property type="project" value="UniProtKB-KW"/>
</dbReference>
<feature type="region of interest" description="Disordered" evidence="6">
    <location>
        <begin position="425"/>
        <end position="444"/>
    </location>
</feature>
<feature type="domain" description="ABC transporter" evidence="7">
    <location>
        <begin position="26"/>
        <end position="249"/>
    </location>
</feature>
<evidence type="ECO:0000256" key="5">
    <source>
        <dbReference type="ARBA" id="ARBA00022840"/>
    </source>
</evidence>
<keyword evidence="2" id="KW-0813">Transport</keyword>
<comment type="caution">
    <text evidence="8">The sequence shown here is derived from an EMBL/GenBank/DDBJ whole genome shotgun (WGS) entry which is preliminary data.</text>
</comment>
<dbReference type="OrthoDB" id="9778870at2"/>
<dbReference type="InterPro" id="IPR015860">
    <property type="entry name" value="ABC_transpr_TagH-like"/>
</dbReference>
<dbReference type="Gene3D" id="3.40.50.300">
    <property type="entry name" value="P-loop containing nucleotide triphosphate hydrolases"/>
    <property type="match status" value="1"/>
</dbReference>
<dbReference type="SUPFAM" id="SSF52540">
    <property type="entry name" value="P-loop containing nucleoside triphosphate hydrolases"/>
    <property type="match status" value="1"/>
</dbReference>
<dbReference type="InterPro" id="IPR029439">
    <property type="entry name" value="Wzt_C"/>
</dbReference>
<evidence type="ECO:0000256" key="1">
    <source>
        <dbReference type="ARBA" id="ARBA00005417"/>
    </source>
</evidence>
<evidence type="ECO:0000313" key="8">
    <source>
        <dbReference type="EMBL" id="OYD55710.1"/>
    </source>
</evidence>
<proteinExistence type="inferred from homology"/>
<evidence type="ECO:0000256" key="4">
    <source>
        <dbReference type="ARBA" id="ARBA00022741"/>
    </source>
</evidence>
<evidence type="ECO:0000313" key="9">
    <source>
        <dbReference type="Proteomes" id="UP000215181"/>
    </source>
</evidence>
<keyword evidence="3" id="KW-0472">Membrane</keyword>
<comment type="similarity">
    <text evidence="1">Belongs to the ABC transporter superfamily.</text>
</comment>